<proteinExistence type="predicted"/>
<dbReference type="InterPro" id="IPR037026">
    <property type="entry name" value="Vgr_OB-fold_dom_sf"/>
</dbReference>
<dbReference type="RefSeq" id="WP_085121554.1">
    <property type="nucleotide sequence ID" value="NZ_FWZX01000003.1"/>
</dbReference>
<gene>
    <name evidence="2" type="ORF">SAMN05428998_103104</name>
</gene>
<dbReference type="InterPro" id="IPR006531">
    <property type="entry name" value="Gp5/Vgr_OB"/>
</dbReference>
<dbReference type="Pfam" id="PF04717">
    <property type="entry name" value="Phage_base_V"/>
    <property type="match status" value="1"/>
</dbReference>
<dbReference type="AlphaFoldDB" id="A0A1Y6BGN3"/>
<dbReference type="STRING" id="560819.SAMN05428998_103104"/>
<dbReference type="Gene3D" id="2.40.50.230">
    <property type="entry name" value="Gp5 N-terminal domain"/>
    <property type="match status" value="1"/>
</dbReference>
<sequence length="169" mass="18059">MRSGRMPGLVLATVTAVDDPLKQGRIKVTFPWLDESLESDWVPVAAPFAGNDRGLYMMPEVGDEMVLGFLQGDFNHPVVLGALWNGQARAPSDDPRQRMIRSVNGHTIRFVDSTPSAGDKGALIIEDGHGNKVVMANTHLLVQAVGTLVIQGASIVINGRPVTPGANPI</sequence>
<dbReference type="EMBL" id="FWZX01000003">
    <property type="protein sequence ID" value="SMF02997.1"/>
    <property type="molecule type" value="Genomic_DNA"/>
</dbReference>
<evidence type="ECO:0000259" key="1">
    <source>
        <dbReference type="Pfam" id="PF04717"/>
    </source>
</evidence>
<accession>A0A1Y6BGN3</accession>
<protein>
    <submittedName>
        <fullName evidence="2">Phage baseplate assembly protein V</fullName>
    </submittedName>
</protein>
<reference evidence="2 3" key="1">
    <citation type="submission" date="2017-04" db="EMBL/GenBank/DDBJ databases">
        <authorList>
            <person name="Afonso C.L."/>
            <person name="Miller P.J."/>
            <person name="Scott M.A."/>
            <person name="Spackman E."/>
            <person name="Goraichik I."/>
            <person name="Dimitrov K.M."/>
            <person name="Suarez D.L."/>
            <person name="Swayne D.E."/>
        </authorList>
    </citation>
    <scope>NUCLEOTIDE SEQUENCE [LARGE SCALE GENOMIC DNA]</scope>
    <source>
        <strain evidence="2 3">USBA 355</strain>
    </source>
</reference>
<evidence type="ECO:0000313" key="3">
    <source>
        <dbReference type="Proteomes" id="UP000192917"/>
    </source>
</evidence>
<evidence type="ECO:0000313" key="2">
    <source>
        <dbReference type="EMBL" id="SMF02997.1"/>
    </source>
</evidence>
<organism evidence="2 3">
    <name type="scientific">Tistlia consotensis USBA 355</name>
    <dbReference type="NCBI Taxonomy" id="560819"/>
    <lineage>
        <taxon>Bacteria</taxon>
        <taxon>Pseudomonadati</taxon>
        <taxon>Pseudomonadota</taxon>
        <taxon>Alphaproteobacteria</taxon>
        <taxon>Rhodospirillales</taxon>
        <taxon>Rhodovibrionaceae</taxon>
        <taxon>Tistlia</taxon>
    </lineage>
</organism>
<dbReference type="SUPFAM" id="SSF69255">
    <property type="entry name" value="gp5 N-terminal domain-like"/>
    <property type="match status" value="1"/>
</dbReference>
<keyword evidence="3" id="KW-1185">Reference proteome</keyword>
<dbReference type="Proteomes" id="UP000192917">
    <property type="component" value="Unassembled WGS sequence"/>
</dbReference>
<name>A0A1Y6BGN3_9PROT</name>
<feature type="domain" description="Gp5/Type VI secretion system Vgr protein OB-fold" evidence="1">
    <location>
        <begin position="11"/>
        <end position="84"/>
    </location>
</feature>